<protein>
    <submittedName>
        <fullName evidence="8">Lipopolysaccharide biosynthesis protein</fullName>
    </submittedName>
</protein>
<keyword evidence="4 7" id="KW-0812">Transmembrane</keyword>
<feature type="transmembrane region" description="Helical" evidence="7">
    <location>
        <begin position="457"/>
        <end position="476"/>
    </location>
</feature>
<feature type="transmembrane region" description="Helical" evidence="7">
    <location>
        <begin position="154"/>
        <end position="174"/>
    </location>
</feature>
<evidence type="ECO:0000256" key="6">
    <source>
        <dbReference type="ARBA" id="ARBA00023136"/>
    </source>
</evidence>
<organism evidence="8 9">
    <name type="scientific">Rhodovastum atsumiense</name>
    <dbReference type="NCBI Taxonomy" id="504468"/>
    <lineage>
        <taxon>Bacteria</taxon>
        <taxon>Pseudomonadati</taxon>
        <taxon>Pseudomonadota</taxon>
        <taxon>Alphaproteobacteria</taxon>
        <taxon>Acetobacterales</taxon>
        <taxon>Acetobacteraceae</taxon>
        <taxon>Rhodovastum</taxon>
    </lineage>
</organism>
<evidence type="ECO:0000256" key="3">
    <source>
        <dbReference type="ARBA" id="ARBA00022475"/>
    </source>
</evidence>
<feature type="transmembrane region" description="Helical" evidence="7">
    <location>
        <begin position="121"/>
        <end position="142"/>
    </location>
</feature>
<dbReference type="PANTHER" id="PTHR30250:SF10">
    <property type="entry name" value="LIPOPOLYSACCHARIDE BIOSYNTHESIS PROTEIN WZXC"/>
    <property type="match status" value="1"/>
</dbReference>
<dbReference type="RefSeq" id="WP_150038369.1">
    <property type="nucleotide sequence ID" value="NZ_VWPK01000001.1"/>
</dbReference>
<accession>A0A5M6J4X1</accession>
<keyword evidence="3" id="KW-1003">Cell membrane</keyword>
<feature type="transmembrane region" description="Helical" evidence="7">
    <location>
        <begin position="370"/>
        <end position="388"/>
    </location>
</feature>
<feature type="transmembrane region" description="Helical" evidence="7">
    <location>
        <begin position="482"/>
        <end position="501"/>
    </location>
</feature>
<evidence type="ECO:0000256" key="5">
    <source>
        <dbReference type="ARBA" id="ARBA00022989"/>
    </source>
</evidence>
<keyword evidence="9" id="KW-1185">Reference proteome</keyword>
<evidence type="ECO:0000256" key="2">
    <source>
        <dbReference type="ARBA" id="ARBA00007430"/>
    </source>
</evidence>
<dbReference type="AlphaFoldDB" id="A0A5M6J4X1"/>
<keyword evidence="5 7" id="KW-1133">Transmembrane helix</keyword>
<gene>
    <name evidence="8" type="ORF">F1189_00470</name>
</gene>
<dbReference type="CDD" id="cd13127">
    <property type="entry name" value="MATE_tuaB_like"/>
    <property type="match status" value="1"/>
</dbReference>
<dbReference type="Pfam" id="PF13440">
    <property type="entry name" value="Polysacc_synt_3"/>
    <property type="match status" value="1"/>
</dbReference>
<dbReference type="PANTHER" id="PTHR30250">
    <property type="entry name" value="PST FAMILY PREDICTED COLANIC ACID TRANSPORTER"/>
    <property type="match status" value="1"/>
</dbReference>
<keyword evidence="6 7" id="KW-0472">Membrane</keyword>
<feature type="transmembrane region" description="Helical" evidence="7">
    <location>
        <begin position="327"/>
        <end position="350"/>
    </location>
</feature>
<name>A0A5M6J4X1_9PROT</name>
<feature type="transmembrane region" description="Helical" evidence="7">
    <location>
        <begin position="50"/>
        <end position="72"/>
    </location>
</feature>
<dbReference type="GO" id="GO:0005886">
    <property type="term" value="C:plasma membrane"/>
    <property type="evidence" value="ECO:0007669"/>
    <property type="project" value="UniProtKB-SubCell"/>
</dbReference>
<proteinExistence type="inferred from homology"/>
<evidence type="ECO:0000313" key="8">
    <source>
        <dbReference type="EMBL" id="KAA5614638.1"/>
    </source>
</evidence>
<dbReference type="InterPro" id="IPR050833">
    <property type="entry name" value="Poly_Biosynth_Transport"/>
</dbReference>
<feature type="transmembrane region" description="Helical" evidence="7">
    <location>
        <begin position="84"/>
        <end position="109"/>
    </location>
</feature>
<comment type="similarity">
    <text evidence="2">Belongs to the polysaccharide synthase family.</text>
</comment>
<reference evidence="8 9" key="1">
    <citation type="submission" date="2019-09" db="EMBL/GenBank/DDBJ databases">
        <title>Genome sequence of Rhodovastum atsumiense, a diverse member of the Acetobacteraceae family of non-sulfur purple photosynthetic bacteria.</title>
        <authorList>
            <person name="Meyer T."/>
            <person name="Kyndt J."/>
        </authorList>
    </citation>
    <scope>NUCLEOTIDE SEQUENCE [LARGE SCALE GENOMIC DNA]</scope>
    <source>
        <strain evidence="8 9">DSM 21279</strain>
    </source>
</reference>
<comment type="caution">
    <text evidence="8">The sequence shown here is derived from an EMBL/GenBank/DDBJ whole genome shotgun (WGS) entry which is preliminary data.</text>
</comment>
<evidence type="ECO:0000256" key="7">
    <source>
        <dbReference type="SAM" id="Phobius"/>
    </source>
</evidence>
<dbReference type="Proteomes" id="UP000325255">
    <property type="component" value="Unassembled WGS sequence"/>
</dbReference>
<dbReference type="EMBL" id="VWPK01000001">
    <property type="protein sequence ID" value="KAA5614638.1"/>
    <property type="molecule type" value="Genomic_DNA"/>
</dbReference>
<sequence>MATYIEMAGHGMNASAVQEASHVGDTSLASEVNTPVRRPPQAVGQRMARAAIWMALDIGGGQILSFLTYMVVARILGPSQYGSFAIGMSLISIANCLLIQGFADSLIRLTDLKEEHISTTFWTNVAISASITLALQLASPLIAAAFHEPELAPVVWWLALLCLLQGLVSVQTVLCRREMDMAVFAIRSITAWVLGGITAIGMALAGFGVWSLVVCQLVQSVISLLVLWNATPWRPRLIFSVPAFRELAGFSRHVMAASLIGSLTERADTLVIGLFLDTTAVAYYALALRLLSAIAMATQIPIYQLVMPALSPMANDLANFRRKYHEIVILGHSIWMPIVTALGATVPILLPMAFGTKWEPAVPVTEVMCLVGLASGLSAFTGPALFALGRPDLHAKLNAARFVTTVLVLGVAAQFGILAVGIAWTSLMTLLVPLHLVVLHRVCGLEVKALVTDAVKVSLAGATMAIAMTGVGWLGLDKVTSLLLALLLGAATYLTTMETIFMRGYVTRMLELALRAAPLPFNLRKRSV</sequence>
<dbReference type="OrthoDB" id="8448304at2"/>
<feature type="transmembrane region" description="Helical" evidence="7">
    <location>
        <begin position="181"/>
        <end position="204"/>
    </location>
</feature>
<feature type="transmembrane region" description="Helical" evidence="7">
    <location>
        <begin position="400"/>
        <end position="424"/>
    </location>
</feature>
<comment type="subcellular location">
    <subcellularLocation>
        <location evidence="1">Cell membrane</location>
        <topology evidence="1">Multi-pass membrane protein</topology>
    </subcellularLocation>
</comment>
<evidence type="ECO:0000256" key="4">
    <source>
        <dbReference type="ARBA" id="ARBA00022692"/>
    </source>
</evidence>
<evidence type="ECO:0000256" key="1">
    <source>
        <dbReference type="ARBA" id="ARBA00004651"/>
    </source>
</evidence>
<evidence type="ECO:0000313" key="9">
    <source>
        <dbReference type="Proteomes" id="UP000325255"/>
    </source>
</evidence>